<sequence>MGAVVVMPIFGTRPEAIKLAPVIKALEADGSFDVRPVVTGQHREILDQVLQVFGLEPVADLDIMVARQSLSHVTSATLTGLDPVFDRHRPQVVLVQGDTTTTFAASLAAFYRRIPVGHVEAGLRSDDPYNPFPEEINRRLTSVVASWHYAPTPRAGRRLAAEGVEAGRIWVTGNTVIDALLEIARRDLPIAQPGVIEHLQAGRRLLLVTAHRRESWGEPHRSVFRALKRLVGMFEDVAAVVSVHPNPAVRSVAWEELGGAERVVLLDPPDYVQWVPLLKAAYLVLTDSGGIQEEAPALGKPVLVLREVTERPEGVEAGCARLVGTEADRIVGVASELLSDRAAYEAMAHVANPYGDGRASKRIVQALKKALALDDGEVEPFGATPGAGEGGRGDCKQ</sequence>
<dbReference type="InterPro" id="IPR003331">
    <property type="entry name" value="UDP_GlcNAc_Epimerase_2_dom"/>
</dbReference>
<dbReference type="PANTHER" id="PTHR43174">
    <property type="entry name" value="UDP-N-ACETYLGLUCOSAMINE 2-EPIMERASE"/>
    <property type="match status" value="1"/>
</dbReference>
<dbReference type="SUPFAM" id="SSF53756">
    <property type="entry name" value="UDP-Glycosyltransferase/glycogen phosphorylase"/>
    <property type="match status" value="1"/>
</dbReference>
<evidence type="ECO:0000256" key="4">
    <source>
        <dbReference type="RuleBase" id="RU003513"/>
    </source>
</evidence>
<evidence type="ECO:0000256" key="3">
    <source>
        <dbReference type="ARBA" id="ARBA00038858"/>
    </source>
</evidence>
<dbReference type="RefSeq" id="WP_324716208.1">
    <property type="nucleotide sequence ID" value="NZ_CP141615.1"/>
</dbReference>
<dbReference type="GO" id="GO:0008761">
    <property type="term" value="F:UDP-N-acetylglucosamine 2-epimerase activity"/>
    <property type="evidence" value="ECO:0007669"/>
    <property type="project" value="UniProtKB-EC"/>
</dbReference>
<feature type="region of interest" description="Disordered" evidence="5">
    <location>
        <begin position="378"/>
        <end position="397"/>
    </location>
</feature>
<dbReference type="Gene3D" id="3.40.50.2000">
    <property type="entry name" value="Glycogen Phosphorylase B"/>
    <property type="match status" value="2"/>
</dbReference>
<evidence type="ECO:0000256" key="1">
    <source>
        <dbReference type="ARBA" id="ARBA00023235"/>
    </source>
</evidence>
<comment type="similarity">
    <text evidence="2 4">Belongs to the UDP-N-acetylglucosamine 2-epimerase family.</text>
</comment>
<dbReference type="CDD" id="cd03786">
    <property type="entry name" value="GTB_UDP-GlcNAc_2-Epimerase"/>
    <property type="match status" value="1"/>
</dbReference>
<evidence type="ECO:0000313" key="7">
    <source>
        <dbReference type="EMBL" id="WRP16936.1"/>
    </source>
</evidence>
<dbReference type="Proteomes" id="UP001332192">
    <property type="component" value="Chromosome"/>
</dbReference>
<dbReference type="NCBIfam" id="TIGR00236">
    <property type="entry name" value="wecB"/>
    <property type="match status" value="1"/>
</dbReference>
<evidence type="ECO:0000256" key="5">
    <source>
        <dbReference type="SAM" id="MobiDB-lite"/>
    </source>
</evidence>
<dbReference type="Pfam" id="PF02350">
    <property type="entry name" value="Epimerase_2"/>
    <property type="match status" value="1"/>
</dbReference>
<reference evidence="7 8" key="1">
    <citation type="journal article" date="2024" name="Front. Microbiol.">
        <title>Novel thermophilic genera Geochorda gen. nov. and Carboxydochorda gen. nov. from the deep terrestrial subsurface reveal the ecophysiological diversity in the class Limnochordia.</title>
        <authorList>
            <person name="Karnachuk O.V."/>
            <person name="Lukina A.P."/>
            <person name="Avakyan M.R."/>
            <person name="Kadnikov V.V."/>
            <person name="Begmatov S."/>
            <person name="Beletsky A.V."/>
            <person name="Vlasova K.G."/>
            <person name="Novikov A.A."/>
            <person name="Shcherbakova V.A."/>
            <person name="Mardanov A.V."/>
            <person name="Ravin N.V."/>
        </authorList>
    </citation>
    <scope>NUCLEOTIDE SEQUENCE [LARGE SCALE GENOMIC DNA]</scope>
    <source>
        <strain evidence="7 8">L945</strain>
    </source>
</reference>
<keyword evidence="1 4" id="KW-0413">Isomerase</keyword>
<dbReference type="EC" id="5.1.3.14" evidence="3"/>
<gene>
    <name evidence="7" type="primary">wecB</name>
    <name evidence="7" type="ORF">U7230_12710</name>
</gene>
<feature type="domain" description="UDP-N-acetylglucosamine 2-epimerase" evidence="6">
    <location>
        <begin position="24"/>
        <end position="368"/>
    </location>
</feature>
<dbReference type="PANTHER" id="PTHR43174:SF2">
    <property type="entry name" value="UDP-N-ACETYLGLUCOSAMINE 2-EPIMERASE"/>
    <property type="match status" value="1"/>
</dbReference>
<dbReference type="InterPro" id="IPR029767">
    <property type="entry name" value="WecB-like"/>
</dbReference>
<name>A0ABZ1BWL1_9FIRM</name>
<organism evidence="7 8">
    <name type="scientific">Carboxydichorda subterranea</name>
    <dbReference type="NCBI Taxonomy" id="3109565"/>
    <lineage>
        <taxon>Bacteria</taxon>
        <taxon>Bacillati</taxon>
        <taxon>Bacillota</taxon>
        <taxon>Limnochordia</taxon>
        <taxon>Limnochordales</taxon>
        <taxon>Geochordaceae</taxon>
        <taxon>Carboxydichorda</taxon>
    </lineage>
</organism>
<protein>
    <recommendedName>
        <fullName evidence="3">UDP-N-acetylglucosamine 2-epimerase (non-hydrolyzing)</fullName>
        <ecNumber evidence="3">5.1.3.14</ecNumber>
    </recommendedName>
</protein>
<evidence type="ECO:0000313" key="8">
    <source>
        <dbReference type="Proteomes" id="UP001332192"/>
    </source>
</evidence>
<accession>A0ABZ1BWL1</accession>
<proteinExistence type="inferred from homology"/>
<dbReference type="EMBL" id="CP141615">
    <property type="protein sequence ID" value="WRP16936.1"/>
    <property type="molecule type" value="Genomic_DNA"/>
</dbReference>
<keyword evidence="8" id="KW-1185">Reference proteome</keyword>
<evidence type="ECO:0000259" key="6">
    <source>
        <dbReference type="Pfam" id="PF02350"/>
    </source>
</evidence>
<evidence type="ECO:0000256" key="2">
    <source>
        <dbReference type="ARBA" id="ARBA00038209"/>
    </source>
</evidence>